<feature type="region of interest" description="Disordered" evidence="1">
    <location>
        <begin position="74"/>
        <end position="93"/>
    </location>
</feature>
<comment type="caution">
    <text evidence="2">The sequence shown here is derived from an EMBL/GenBank/DDBJ whole genome shotgun (WGS) entry which is preliminary data.</text>
</comment>
<reference evidence="2 3" key="1">
    <citation type="submission" date="2024-01" db="EMBL/GenBank/DDBJ databases">
        <title>Genome assemblies of Stephania.</title>
        <authorList>
            <person name="Yang L."/>
        </authorList>
    </citation>
    <scope>NUCLEOTIDE SEQUENCE [LARGE SCALE GENOMIC DNA]</scope>
    <source>
        <strain evidence="2">JXDWG</strain>
        <tissue evidence="2">Leaf</tissue>
    </source>
</reference>
<evidence type="ECO:0000256" key="1">
    <source>
        <dbReference type="SAM" id="MobiDB-lite"/>
    </source>
</evidence>
<dbReference type="PANTHER" id="PTHR31286">
    <property type="entry name" value="GLYCINE-RICH CELL WALL STRUCTURAL PROTEIN 1.8-LIKE"/>
    <property type="match status" value="1"/>
</dbReference>
<evidence type="ECO:0000313" key="3">
    <source>
        <dbReference type="Proteomes" id="UP001419268"/>
    </source>
</evidence>
<keyword evidence="3" id="KW-1185">Reference proteome</keyword>
<evidence type="ECO:0008006" key="4">
    <source>
        <dbReference type="Google" id="ProtNLM"/>
    </source>
</evidence>
<gene>
    <name evidence="2" type="ORF">Scep_009430</name>
</gene>
<dbReference type="Proteomes" id="UP001419268">
    <property type="component" value="Unassembled WGS sequence"/>
</dbReference>
<dbReference type="InterPro" id="IPR040256">
    <property type="entry name" value="At4g02000-like"/>
</dbReference>
<accession>A0AAP0PEB8</accession>
<dbReference type="AlphaFoldDB" id="A0AAP0PEB8"/>
<dbReference type="PANTHER" id="PTHR31286:SF99">
    <property type="entry name" value="DUF4283 DOMAIN-CONTAINING PROTEIN"/>
    <property type="match status" value="1"/>
</dbReference>
<organism evidence="2 3">
    <name type="scientific">Stephania cephalantha</name>
    <dbReference type="NCBI Taxonomy" id="152367"/>
    <lineage>
        <taxon>Eukaryota</taxon>
        <taxon>Viridiplantae</taxon>
        <taxon>Streptophyta</taxon>
        <taxon>Embryophyta</taxon>
        <taxon>Tracheophyta</taxon>
        <taxon>Spermatophyta</taxon>
        <taxon>Magnoliopsida</taxon>
        <taxon>Ranunculales</taxon>
        <taxon>Menispermaceae</taxon>
        <taxon>Menispermoideae</taxon>
        <taxon>Cissampelideae</taxon>
        <taxon>Stephania</taxon>
    </lineage>
</organism>
<evidence type="ECO:0000313" key="2">
    <source>
        <dbReference type="EMBL" id="KAK9139749.1"/>
    </source>
</evidence>
<protein>
    <recommendedName>
        <fullName evidence="4">Zinc knuckle CX2CX4HX4C domain-containing protein</fullName>
    </recommendedName>
</protein>
<proteinExistence type="predicted"/>
<name>A0AAP0PEB8_9MAGN</name>
<sequence length="93" mass="10374">MRIDHNSSLSDRGKFARIAVELDLFKPQVSKCRVADEWLTTEYDWIPQICYSCGKVGHTAIARLQRVIVNSNPFAGSSSSGSTRSLPWGGRDM</sequence>
<dbReference type="EMBL" id="JBBNAG010000004">
    <property type="protein sequence ID" value="KAK9139749.1"/>
    <property type="molecule type" value="Genomic_DNA"/>
</dbReference>